<evidence type="ECO:0000256" key="3">
    <source>
        <dbReference type="ARBA" id="ARBA00023002"/>
    </source>
</evidence>
<dbReference type="PANTHER" id="PTHR30011:SF16">
    <property type="entry name" value="C2H2 FINGER DOMAIN TRANSCRIPTION FACTOR (EUROFUNG)-RELATED"/>
    <property type="match status" value="1"/>
</dbReference>
<evidence type="ECO:0000256" key="4">
    <source>
        <dbReference type="ARBA" id="ARBA00023033"/>
    </source>
</evidence>
<dbReference type="GO" id="GO:0016705">
    <property type="term" value="F:oxidoreductase activity, acting on paired donors, with incorporation or reduction of molecular oxygen"/>
    <property type="evidence" value="ECO:0007669"/>
    <property type="project" value="InterPro"/>
</dbReference>
<dbReference type="Pfam" id="PF00296">
    <property type="entry name" value="Bac_luciferase"/>
    <property type="match status" value="1"/>
</dbReference>
<dbReference type="EMBL" id="FWXV01000007">
    <property type="protein sequence ID" value="SMD22024.1"/>
    <property type="molecule type" value="Genomic_DNA"/>
</dbReference>
<evidence type="ECO:0000259" key="6">
    <source>
        <dbReference type="Pfam" id="PF00296"/>
    </source>
</evidence>
<evidence type="ECO:0000256" key="2">
    <source>
        <dbReference type="ARBA" id="ARBA00022643"/>
    </source>
</evidence>
<accession>A0A1Y5XYV3</accession>
<dbReference type="Gene3D" id="3.20.20.30">
    <property type="entry name" value="Luciferase-like domain"/>
    <property type="match status" value="1"/>
</dbReference>
<dbReference type="InterPro" id="IPR011251">
    <property type="entry name" value="Luciferase-like_dom"/>
</dbReference>
<evidence type="ECO:0000256" key="5">
    <source>
        <dbReference type="SAM" id="MobiDB-lite"/>
    </source>
</evidence>
<sequence>MPDRPRMLFNAFTMFTPSHHTQGMWAEPDSKQLAYNDPETWIELADLGFAFTQNILQEHPYPFARKLSTLDHLTGGRVAWNIVTTFLEGTDRNLGYGGLPDHDDRYARARMSVYLHHVLRTRGLIQSGYSPGTLREKFFPGGGPRLAASHPARRPGPPVGE</sequence>
<dbReference type="OrthoDB" id="9135350at2"/>
<evidence type="ECO:0000313" key="8">
    <source>
        <dbReference type="Proteomes" id="UP000192674"/>
    </source>
</evidence>
<feature type="region of interest" description="Disordered" evidence="5">
    <location>
        <begin position="140"/>
        <end position="161"/>
    </location>
</feature>
<dbReference type="InterPro" id="IPR036661">
    <property type="entry name" value="Luciferase-like_sf"/>
</dbReference>
<feature type="domain" description="Luciferase-like" evidence="6">
    <location>
        <begin position="48"/>
        <end position="111"/>
    </location>
</feature>
<dbReference type="Proteomes" id="UP000192674">
    <property type="component" value="Unassembled WGS sequence"/>
</dbReference>
<name>A0A1Y5XYV3_KIBAR</name>
<dbReference type="GO" id="GO:0004497">
    <property type="term" value="F:monooxygenase activity"/>
    <property type="evidence" value="ECO:0007669"/>
    <property type="project" value="UniProtKB-KW"/>
</dbReference>
<organism evidence="7 8">
    <name type="scientific">Kibdelosporangium aridum</name>
    <dbReference type="NCBI Taxonomy" id="2030"/>
    <lineage>
        <taxon>Bacteria</taxon>
        <taxon>Bacillati</taxon>
        <taxon>Actinomycetota</taxon>
        <taxon>Actinomycetes</taxon>
        <taxon>Pseudonocardiales</taxon>
        <taxon>Pseudonocardiaceae</taxon>
        <taxon>Kibdelosporangium</taxon>
    </lineage>
</organism>
<keyword evidence="2" id="KW-0288">FMN</keyword>
<evidence type="ECO:0000313" key="7">
    <source>
        <dbReference type="EMBL" id="SMD22024.1"/>
    </source>
</evidence>
<keyword evidence="3" id="KW-0560">Oxidoreductase</keyword>
<gene>
    <name evidence="7" type="ORF">SAMN05661093_07268</name>
</gene>
<dbReference type="SUPFAM" id="SSF51679">
    <property type="entry name" value="Bacterial luciferase-like"/>
    <property type="match status" value="1"/>
</dbReference>
<protein>
    <submittedName>
        <fullName evidence="7">Luciferase-like monooxygenase</fullName>
    </submittedName>
</protein>
<reference evidence="7 8" key="1">
    <citation type="submission" date="2017-04" db="EMBL/GenBank/DDBJ databases">
        <authorList>
            <person name="Afonso C.L."/>
            <person name="Miller P.J."/>
            <person name="Scott M.A."/>
            <person name="Spackman E."/>
            <person name="Goraichik I."/>
            <person name="Dimitrov K.M."/>
            <person name="Suarez D.L."/>
            <person name="Swayne D.E."/>
        </authorList>
    </citation>
    <scope>NUCLEOTIDE SEQUENCE [LARGE SCALE GENOMIC DNA]</scope>
    <source>
        <strain evidence="7 8">DSM 43828</strain>
    </source>
</reference>
<proteinExistence type="predicted"/>
<evidence type="ECO:0000256" key="1">
    <source>
        <dbReference type="ARBA" id="ARBA00022630"/>
    </source>
</evidence>
<dbReference type="RefSeq" id="WP_084431102.1">
    <property type="nucleotide sequence ID" value="NZ_FWXV01000007.1"/>
</dbReference>
<dbReference type="InterPro" id="IPR051260">
    <property type="entry name" value="Diverse_substr_monoxygenases"/>
</dbReference>
<keyword evidence="1" id="KW-0285">Flavoprotein</keyword>
<dbReference type="AlphaFoldDB" id="A0A1Y5XYV3"/>
<keyword evidence="4 7" id="KW-0503">Monooxygenase</keyword>
<keyword evidence="8" id="KW-1185">Reference proteome</keyword>
<dbReference type="PANTHER" id="PTHR30011">
    <property type="entry name" value="ALKANESULFONATE MONOOXYGENASE-RELATED"/>
    <property type="match status" value="1"/>
</dbReference>